<accession>A0A1I6BMG3</accession>
<sequence length="115" mass="13238">MLFICFKSVVKRIRDILFSNAFGEFIEKHTKEAVEEVLFSDEFREYLLSILEESEESPFKEIAEQYLNQEVVISTTVNMLTGTIVLVGEDYLVLEESSETTILLPFDSIIAIYQA</sequence>
<evidence type="ECO:0008006" key="3">
    <source>
        <dbReference type="Google" id="ProtNLM"/>
    </source>
</evidence>
<name>A0A1I6BMG3_9BACI</name>
<evidence type="ECO:0000313" key="2">
    <source>
        <dbReference type="Proteomes" id="UP000182762"/>
    </source>
</evidence>
<dbReference type="Proteomes" id="UP000182762">
    <property type="component" value="Unassembled WGS sequence"/>
</dbReference>
<organism evidence="1 2">
    <name type="scientific">Priestia endophytica DSM 13796</name>
    <dbReference type="NCBI Taxonomy" id="1121089"/>
    <lineage>
        <taxon>Bacteria</taxon>
        <taxon>Bacillati</taxon>
        <taxon>Bacillota</taxon>
        <taxon>Bacilli</taxon>
        <taxon>Bacillales</taxon>
        <taxon>Bacillaceae</taxon>
        <taxon>Priestia</taxon>
    </lineage>
</organism>
<comment type="caution">
    <text evidence="1">The sequence shown here is derived from an EMBL/GenBank/DDBJ whole genome shotgun (WGS) entry which is preliminary data.</text>
</comment>
<proteinExistence type="predicted"/>
<gene>
    <name evidence="1" type="ORF">SAMN02745910_03839</name>
</gene>
<protein>
    <recommendedName>
        <fullName evidence="3">DUF2642 domain-containing protein</fullName>
    </recommendedName>
</protein>
<dbReference type="RefSeq" id="WP_061802411.1">
    <property type="nucleotide sequence ID" value="NZ_FOXX01000011.1"/>
</dbReference>
<dbReference type="EMBL" id="FOXX01000011">
    <property type="protein sequence ID" value="SFQ82122.1"/>
    <property type="molecule type" value="Genomic_DNA"/>
</dbReference>
<evidence type="ECO:0000313" key="1">
    <source>
        <dbReference type="EMBL" id="SFQ82122.1"/>
    </source>
</evidence>
<dbReference type="GeneID" id="93712414"/>
<keyword evidence="2" id="KW-1185">Reference proteome</keyword>
<reference evidence="1 2" key="1">
    <citation type="submission" date="2016-10" db="EMBL/GenBank/DDBJ databases">
        <authorList>
            <person name="Varghese N."/>
            <person name="Submissions S."/>
        </authorList>
    </citation>
    <scope>NUCLEOTIDE SEQUENCE [LARGE SCALE GENOMIC DNA]</scope>
    <source>
        <strain evidence="1 2">DSM 13796</strain>
    </source>
</reference>